<comment type="caution">
    <text evidence="1">The sequence shown here is derived from an EMBL/GenBank/DDBJ whole genome shotgun (WGS) entry which is preliminary data.</text>
</comment>
<organism evidence="1 2">
    <name type="scientific">Camellia lanceoleosa</name>
    <dbReference type="NCBI Taxonomy" id="1840588"/>
    <lineage>
        <taxon>Eukaryota</taxon>
        <taxon>Viridiplantae</taxon>
        <taxon>Streptophyta</taxon>
        <taxon>Embryophyta</taxon>
        <taxon>Tracheophyta</taxon>
        <taxon>Spermatophyta</taxon>
        <taxon>Magnoliopsida</taxon>
        <taxon>eudicotyledons</taxon>
        <taxon>Gunneridae</taxon>
        <taxon>Pentapetalae</taxon>
        <taxon>asterids</taxon>
        <taxon>Ericales</taxon>
        <taxon>Theaceae</taxon>
        <taxon>Camellia</taxon>
    </lineage>
</organism>
<dbReference type="Proteomes" id="UP001060215">
    <property type="component" value="Chromosome 9"/>
</dbReference>
<proteinExistence type="predicted"/>
<keyword evidence="2" id="KW-1185">Reference proteome</keyword>
<dbReference type="EMBL" id="CM045766">
    <property type="protein sequence ID" value="KAI8003200.1"/>
    <property type="molecule type" value="Genomic_DNA"/>
</dbReference>
<sequence>MPDAVLAFQPRRFHASEEPTAVRQKPCVDRAPWRPPSIVPSLLARTVGRTIWATPSV</sequence>
<accession>A0ACC0GQV1</accession>
<evidence type="ECO:0000313" key="2">
    <source>
        <dbReference type="Proteomes" id="UP001060215"/>
    </source>
</evidence>
<evidence type="ECO:0000313" key="1">
    <source>
        <dbReference type="EMBL" id="KAI8003200.1"/>
    </source>
</evidence>
<protein>
    <submittedName>
        <fullName evidence="1">Uncharacterized protein</fullName>
    </submittedName>
</protein>
<reference evidence="1 2" key="1">
    <citation type="journal article" date="2022" name="Plant J.">
        <title>Chromosome-level genome of Camellia lanceoleosa provides a valuable resource for understanding genome evolution and self-incompatibility.</title>
        <authorList>
            <person name="Gong W."/>
            <person name="Xiao S."/>
            <person name="Wang L."/>
            <person name="Liao Z."/>
            <person name="Chang Y."/>
            <person name="Mo W."/>
            <person name="Hu G."/>
            <person name="Li W."/>
            <person name="Zhao G."/>
            <person name="Zhu H."/>
            <person name="Hu X."/>
            <person name="Ji K."/>
            <person name="Xiang X."/>
            <person name="Song Q."/>
            <person name="Yuan D."/>
            <person name="Jin S."/>
            <person name="Zhang L."/>
        </authorList>
    </citation>
    <scope>NUCLEOTIDE SEQUENCE [LARGE SCALE GENOMIC DNA]</scope>
    <source>
        <strain evidence="1">SQ_2022a</strain>
    </source>
</reference>
<gene>
    <name evidence="1" type="ORF">LOK49_LG08G01205</name>
</gene>
<name>A0ACC0GQV1_9ERIC</name>